<organism evidence="2 3">
    <name type="scientific">Labedaea rhizosphaerae</name>
    <dbReference type="NCBI Taxonomy" id="598644"/>
    <lineage>
        <taxon>Bacteria</taxon>
        <taxon>Bacillati</taxon>
        <taxon>Actinomycetota</taxon>
        <taxon>Actinomycetes</taxon>
        <taxon>Pseudonocardiales</taxon>
        <taxon>Pseudonocardiaceae</taxon>
        <taxon>Labedaea</taxon>
    </lineage>
</organism>
<name>A0A4V6PVV4_LABRH</name>
<reference evidence="2 3" key="1">
    <citation type="submission" date="2019-03" db="EMBL/GenBank/DDBJ databases">
        <title>Genomic Encyclopedia of Type Strains, Phase IV (KMG-IV): sequencing the most valuable type-strain genomes for metagenomic binning, comparative biology and taxonomic classification.</title>
        <authorList>
            <person name="Goeker M."/>
        </authorList>
    </citation>
    <scope>NUCLEOTIDE SEQUENCE [LARGE SCALE GENOMIC DNA]</scope>
    <source>
        <strain evidence="2 3">DSM 45361</strain>
    </source>
</reference>
<sequence>MSAQTWRGAQILEIDPRELVLEGNPRTVDDIEAARPDLASVEQHGVLLPVVAHRDHNGKLRVKDGFCRTLTAIKHVDRHPTIPVLVTDTDDEPHSRRLIHQWILNEHRQGFGAADKVRVLEQLSLSGMSEDAIASELVTQPDDVVAGLKVARSAKAVQVLVEHPQLDLFQGAAVAEFDDDENALAELQQTLDSDPDGFDHRVSRLRQDRQERELVEAETSRLTELGLAVVDEHTSEFFPLTSLMSKDREPLTSDDHAGCPGQAATVRITYAGSVHTTYGCLNPERHGHLNRHRARNGNASRTMTELDKAEARRVRENNKAWRAALPVRRKFLQNLVRGKAAPKRVYQHTLTALLQSDSQLQAGIGSKSTLASQLLGLKRPAPGRRHPILGKAGRASAADLQMMILAVILGAFEQRYDSDYTVNTWRSPYDDDKLYFAALRDLGYKPSLVEQLVLDPTVDADQWPHLAEPAAAAEDDADTDDESSGESVAA</sequence>
<accession>A0A4V6PVV4</accession>
<gene>
    <name evidence="2" type="ORF">EV186_102482</name>
</gene>
<protein>
    <submittedName>
        <fullName evidence="2">ParB family chromosome partitioning protein</fullName>
    </submittedName>
</protein>
<proteinExistence type="predicted"/>
<evidence type="ECO:0000313" key="3">
    <source>
        <dbReference type="Proteomes" id="UP000295444"/>
    </source>
</evidence>
<feature type="region of interest" description="Disordered" evidence="1">
    <location>
        <begin position="464"/>
        <end position="490"/>
    </location>
</feature>
<dbReference type="RefSeq" id="WP_133849309.1">
    <property type="nucleotide sequence ID" value="NZ_SNXZ01000002.1"/>
</dbReference>
<dbReference type="AlphaFoldDB" id="A0A4V6PVV4"/>
<evidence type="ECO:0000313" key="2">
    <source>
        <dbReference type="EMBL" id="TDQ00621.1"/>
    </source>
</evidence>
<dbReference type="SUPFAM" id="SSF110849">
    <property type="entry name" value="ParB/Sulfiredoxin"/>
    <property type="match status" value="1"/>
</dbReference>
<comment type="caution">
    <text evidence="2">The sequence shown here is derived from an EMBL/GenBank/DDBJ whole genome shotgun (WGS) entry which is preliminary data.</text>
</comment>
<keyword evidence="3" id="KW-1185">Reference proteome</keyword>
<dbReference type="Proteomes" id="UP000295444">
    <property type="component" value="Unassembled WGS sequence"/>
</dbReference>
<feature type="compositionally biased region" description="Acidic residues" evidence="1">
    <location>
        <begin position="473"/>
        <end position="484"/>
    </location>
</feature>
<dbReference type="EMBL" id="SNXZ01000002">
    <property type="protein sequence ID" value="TDQ00621.1"/>
    <property type="molecule type" value="Genomic_DNA"/>
</dbReference>
<dbReference type="OrthoDB" id="3846919at2"/>
<dbReference type="InterPro" id="IPR036086">
    <property type="entry name" value="ParB/Sulfiredoxin_sf"/>
</dbReference>
<evidence type="ECO:0000256" key="1">
    <source>
        <dbReference type="SAM" id="MobiDB-lite"/>
    </source>
</evidence>